<evidence type="ECO:0000313" key="3">
    <source>
        <dbReference type="EMBL" id="KAH0570992.1"/>
    </source>
</evidence>
<gene>
    <name evidence="1" type="ORF">SS50377_15829</name>
    <name evidence="2" type="ORF">SS50377_27276</name>
    <name evidence="3" type="ORF">SS50377_27286</name>
</gene>
<reference evidence="2" key="2">
    <citation type="submission" date="2020-12" db="EMBL/GenBank/DDBJ databases">
        <title>New Spironucleus salmonicida genome in near-complete chromosomes.</title>
        <authorList>
            <person name="Xu F."/>
            <person name="Kurt Z."/>
            <person name="Jimenez-Gonzalez A."/>
            <person name="Astvaldsson A."/>
            <person name="Andersson J.O."/>
            <person name="Svard S.G."/>
        </authorList>
    </citation>
    <scope>NUCLEOTIDE SEQUENCE</scope>
    <source>
        <strain evidence="2">ATCC 50377</strain>
    </source>
</reference>
<evidence type="ECO:0000313" key="1">
    <source>
        <dbReference type="EMBL" id="EST44295.1"/>
    </source>
</evidence>
<keyword evidence="4" id="KW-1185">Reference proteome</keyword>
<evidence type="ECO:0000313" key="4">
    <source>
        <dbReference type="Proteomes" id="UP000018208"/>
    </source>
</evidence>
<dbReference type="VEuPathDB" id="GiardiaDB:SS50377_27286"/>
<dbReference type="EMBL" id="KI546119">
    <property type="protein sequence ID" value="EST44295.1"/>
    <property type="molecule type" value="Genomic_DNA"/>
</dbReference>
<organism evidence="1">
    <name type="scientific">Spironucleus salmonicida</name>
    <dbReference type="NCBI Taxonomy" id="348837"/>
    <lineage>
        <taxon>Eukaryota</taxon>
        <taxon>Metamonada</taxon>
        <taxon>Diplomonadida</taxon>
        <taxon>Hexamitidae</taxon>
        <taxon>Hexamitinae</taxon>
        <taxon>Spironucleus</taxon>
    </lineage>
</organism>
<dbReference type="EMBL" id="AUWU02000007">
    <property type="protein sequence ID" value="KAH0570992.1"/>
    <property type="molecule type" value="Genomic_DNA"/>
</dbReference>
<sequence>MSIDHSNNSTPLELKKDTVLLALCGDSLQQISLHGLNNLIELNLAENTKIRLEDSFIPPSVQRIDATNCNLELDLQNLTQLRKLYISLQSNVTFKNGCIPLQVFKFWTPNQKTFHSFLKLVEVHSQIQQLKDCK</sequence>
<protein>
    <submittedName>
        <fullName evidence="1">Uncharacterized protein</fullName>
    </submittedName>
</protein>
<dbReference type="VEuPathDB" id="GiardiaDB:SS50377_27276"/>
<reference evidence="1 2" key="1">
    <citation type="journal article" date="2014" name="PLoS Genet.">
        <title>The Genome of Spironucleus salmonicida Highlights a Fish Pathogen Adapted to Fluctuating Environments.</title>
        <authorList>
            <person name="Xu F."/>
            <person name="Jerlstrom-Hultqvist J."/>
            <person name="Einarsson E."/>
            <person name="Astvaldsson A."/>
            <person name="Svard S.G."/>
            <person name="Andersson J.O."/>
        </authorList>
    </citation>
    <scope>NUCLEOTIDE SEQUENCE</scope>
    <source>
        <strain evidence="2">ATCC 50377</strain>
    </source>
</reference>
<proteinExistence type="predicted"/>
<dbReference type="AlphaFoldDB" id="V6LI91"/>
<evidence type="ECO:0000313" key="2">
    <source>
        <dbReference type="EMBL" id="KAH0570982.1"/>
    </source>
</evidence>
<dbReference type="Proteomes" id="UP000018208">
    <property type="component" value="Unassembled WGS sequence"/>
</dbReference>
<dbReference type="EMBL" id="AUWU02000007">
    <property type="protein sequence ID" value="KAH0570982.1"/>
    <property type="molecule type" value="Genomic_DNA"/>
</dbReference>
<name>V6LI91_9EUKA</name>
<accession>V6LI91</accession>